<evidence type="ECO:0000259" key="3">
    <source>
        <dbReference type="Pfam" id="PF08719"/>
    </source>
</evidence>
<evidence type="ECO:0000313" key="5">
    <source>
        <dbReference type="Proteomes" id="UP000655044"/>
    </source>
</evidence>
<dbReference type="InterPro" id="IPR037238">
    <property type="entry name" value="YbiA-like_sf"/>
</dbReference>
<dbReference type="RefSeq" id="WP_189243032.1">
    <property type="nucleotide sequence ID" value="NZ_BMQP01000026.1"/>
</dbReference>
<comment type="caution">
    <text evidence="4">The sequence shown here is derived from an EMBL/GenBank/DDBJ whole genome shotgun (WGS) entry which is preliminary data.</text>
</comment>
<gene>
    <name evidence="4" type="ORF">Pro02_48670</name>
</gene>
<accession>A0A8J3S438</accession>
<sequence length="173" mass="19040">MSHGRITRFTGASAFLSNFSDITVEIVSTGNSLPVVYPTAEHAFNAAKTTDPDERAWVIAAPTPAEAKRRGRRVTLRPHWDHRVRYQAMDSVLRAKFPPGREVTALLLATGQAFLEEGNSWHDNTWGNCTCGRRACAAPGANFLGHMLMRLRDIRAGRIPASSPLLDPQHLAP</sequence>
<dbReference type="EMBL" id="BOOI01000046">
    <property type="protein sequence ID" value="GIH86459.1"/>
    <property type="molecule type" value="Genomic_DNA"/>
</dbReference>
<dbReference type="InterPro" id="IPR012816">
    <property type="entry name" value="NADAR"/>
</dbReference>
<dbReference type="Gene3D" id="1.10.357.40">
    <property type="entry name" value="YbiA-like"/>
    <property type="match status" value="1"/>
</dbReference>
<dbReference type="Pfam" id="PF08719">
    <property type="entry name" value="NADAR"/>
    <property type="match status" value="1"/>
</dbReference>
<keyword evidence="5" id="KW-1185">Reference proteome</keyword>
<dbReference type="Proteomes" id="UP000655044">
    <property type="component" value="Unassembled WGS sequence"/>
</dbReference>
<dbReference type="AlphaFoldDB" id="A0A8J3S438"/>
<organism evidence="4 5">
    <name type="scientific">Planobispora rosea</name>
    <dbReference type="NCBI Taxonomy" id="35762"/>
    <lineage>
        <taxon>Bacteria</taxon>
        <taxon>Bacillati</taxon>
        <taxon>Actinomycetota</taxon>
        <taxon>Actinomycetes</taxon>
        <taxon>Streptosporangiales</taxon>
        <taxon>Streptosporangiaceae</taxon>
        <taxon>Planobispora</taxon>
    </lineage>
</organism>
<feature type="domain" description="NADAR" evidence="3">
    <location>
        <begin position="13"/>
        <end position="153"/>
    </location>
</feature>
<comment type="catalytic activity">
    <reaction evidence="1">
        <text>5-amino-6-(5-phospho-D-ribosylamino)uracil + H2O = 5,6-diaminouracil + D-ribose 5-phosphate</text>
        <dbReference type="Rhea" id="RHEA:55020"/>
        <dbReference type="ChEBI" id="CHEBI:15377"/>
        <dbReference type="ChEBI" id="CHEBI:46252"/>
        <dbReference type="ChEBI" id="CHEBI:58453"/>
        <dbReference type="ChEBI" id="CHEBI:78346"/>
    </reaction>
</comment>
<reference evidence="4" key="1">
    <citation type="submission" date="2021-01" db="EMBL/GenBank/DDBJ databases">
        <title>Whole genome shotgun sequence of Planobispora rosea NBRC 15558.</title>
        <authorList>
            <person name="Komaki H."/>
            <person name="Tamura T."/>
        </authorList>
    </citation>
    <scope>NUCLEOTIDE SEQUENCE</scope>
    <source>
        <strain evidence="4">NBRC 15558</strain>
    </source>
</reference>
<evidence type="ECO:0000313" key="4">
    <source>
        <dbReference type="EMBL" id="GIH86459.1"/>
    </source>
</evidence>
<dbReference type="CDD" id="cd15457">
    <property type="entry name" value="NADAR"/>
    <property type="match status" value="1"/>
</dbReference>
<comment type="catalytic activity">
    <reaction evidence="2">
        <text>2,5-diamino-6-hydroxy-4-(5-phosphoribosylamino)-pyrimidine + H2O = 2,5,6-triamino-4-hydroxypyrimidine + D-ribose 5-phosphate</text>
        <dbReference type="Rhea" id="RHEA:23436"/>
        <dbReference type="ChEBI" id="CHEBI:15377"/>
        <dbReference type="ChEBI" id="CHEBI:58614"/>
        <dbReference type="ChEBI" id="CHEBI:78346"/>
        <dbReference type="ChEBI" id="CHEBI:137796"/>
    </reaction>
</comment>
<evidence type="ECO:0000256" key="2">
    <source>
        <dbReference type="ARBA" id="ARBA00000751"/>
    </source>
</evidence>
<protein>
    <recommendedName>
        <fullName evidence="3">NADAR domain-containing protein</fullName>
    </recommendedName>
</protein>
<dbReference type="SUPFAM" id="SSF143990">
    <property type="entry name" value="YbiA-like"/>
    <property type="match status" value="1"/>
</dbReference>
<name>A0A8J3S438_PLARO</name>
<proteinExistence type="predicted"/>
<evidence type="ECO:0000256" key="1">
    <source>
        <dbReference type="ARBA" id="ARBA00000022"/>
    </source>
</evidence>